<evidence type="ECO:0000313" key="2">
    <source>
        <dbReference type="Proteomes" id="UP000526625"/>
    </source>
</evidence>
<dbReference type="Proteomes" id="UP000526625">
    <property type="component" value="Unassembled WGS sequence"/>
</dbReference>
<protein>
    <submittedName>
        <fullName evidence="1">Uncharacterized protein</fullName>
    </submittedName>
</protein>
<reference evidence="1 2" key="1">
    <citation type="submission" date="2020-08" db="EMBL/GenBank/DDBJ databases">
        <title>Genomic Encyclopedia of Type Strains, Phase IV (KMG-V): Genome sequencing to study the core and pangenomes of soil and plant-associated prokaryotes.</title>
        <authorList>
            <person name="Whitman W."/>
        </authorList>
    </citation>
    <scope>NUCLEOTIDE SEQUENCE [LARGE SCALE GENOMIC DNA]</scope>
    <source>
        <strain evidence="1 2">SEMIA 4059</strain>
    </source>
</reference>
<gene>
    <name evidence="1" type="ORF">GGD45_000222</name>
</gene>
<organism evidence="1 2">
    <name type="scientific">Rhizobium tropici</name>
    <dbReference type="NCBI Taxonomy" id="398"/>
    <lineage>
        <taxon>Bacteria</taxon>
        <taxon>Pseudomonadati</taxon>
        <taxon>Pseudomonadota</taxon>
        <taxon>Alphaproteobacteria</taxon>
        <taxon>Hyphomicrobiales</taxon>
        <taxon>Rhizobiaceae</taxon>
        <taxon>Rhizobium/Agrobacterium group</taxon>
        <taxon>Rhizobium</taxon>
    </lineage>
</organism>
<name>A0ABR6QSD2_RHITR</name>
<keyword evidence="2" id="KW-1185">Reference proteome</keyword>
<evidence type="ECO:0000313" key="1">
    <source>
        <dbReference type="EMBL" id="MBB6489838.1"/>
    </source>
</evidence>
<accession>A0ABR6QSD2</accession>
<sequence>MLLHPRPWGEIAVRSNAGYDFTIDFRGFTLFAM</sequence>
<comment type="caution">
    <text evidence="1">The sequence shown here is derived from an EMBL/GenBank/DDBJ whole genome shotgun (WGS) entry which is preliminary data.</text>
</comment>
<proteinExistence type="predicted"/>
<dbReference type="EMBL" id="JACHBF010000001">
    <property type="protein sequence ID" value="MBB6489838.1"/>
    <property type="molecule type" value="Genomic_DNA"/>
</dbReference>